<protein>
    <submittedName>
        <fullName evidence="1">Uncharacterized protein</fullName>
    </submittedName>
</protein>
<dbReference type="Proteomes" id="UP000663850">
    <property type="component" value="Unassembled WGS sequence"/>
</dbReference>
<proteinExistence type="predicted"/>
<sequence length="158" mass="17333">MQTSTRDVQVISYKSPLFPSHWALFIPKVGKPELGTVIHVTGDAHKGFVHQFKRNYNHTTSSRASRLIPLGKVASSNIVDSQSDTESEDQSPTDTLEEIALAVPAPEKSLVSPSASKGTRVPVRNCQTWMYDYVAALIARNILEASAVEALSQVPKTW</sequence>
<evidence type="ECO:0000313" key="2">
    <source>
        <dbReference type="Proteomes" id="UP000663850"/>
    </source>
</evidence>
<accession>A0A8H3HBB8</accession>
<gene>
    <name evidence="1" type="ORF">RDB_LOCUS87459</name>
</gene>
<dbReference type="EMBL" id="CAJMWZ010004670">
    <property type="protein sequence ID" value="CAE6493573.1"/>
    <property type="molecule type" value="Genomic_DNA"/>
</dbReference>
<organism evidence="1 2">
    <name type="scientific">Rhizoctonia solani</name>
    <dbReference type="NCBI Taxonomy" id="456999"/>
    <lineage>
        <taxon>Eukaryota</taxon>
        <taxon>Fungi</taxon>
        <taxon>Dikarya</taxon>
        <taxon>Basidiomycota</taxon>
        <taxon>Agaricomycotina</taxon>
        <taxon>Agaricomycetes</taxon>
        <taxon>Cantharellales</taxon>
        <taxon>Ceratobasidiaceae</taxon>
        <taxon>Rhizoctonia</taxon>
    </lineage>
</organism>
<dbReference type="InterPro" id="IPR046670">
    <property type="entry name" value="DUF6540"/>
</dbReference>
<reference evidence="1" key="1">
    <citation type="submission" date="2021-01" db="EMBL/GenBank/DDBJ databases">
        <authorList>
            <person name="Kaushik A."/>
        </authorList>
    </citation>
    <scope>NUCLEOTIDE SEQUENCE</scope>
    <source>
        <strain evidence="1">Type strain: AG8-Rh-89/</strain>
    </source>
</reference>
<name>A0A8H3HBB8_9AGAM</name>
<comment type="caution">
    <text evidence="1">The sequence shown here is derived from an EMBL/GenBank/DDBJ whole genome shotgun (WGS) entry which is preliminary data.</text>
</comment>
<dbReference type="Pfam" id="PF20174">
    <property type="entry name" value="DUF6540"/>
    <property type="match status" value="1"/>
</dbReference>
<evidence type="ECO:0000313" key="1">
    <source>
        <dbReference type="EMBL" id="CAE6493573.1"/>
    </source>
</evidence>
<dbReference type="AlphaFoldDB" id="A0A8H3HBB8"/>